<dbReference type="EMBL" id="QMFY01000012">
    <property type="protein sequence ID" value="RAV99188.1"/>
    <property type="molecule type" value="Genomic_DNA"/>
</dbReference>
<dbReference type="Gene3D" id="3.30.390.10">
    <property type="entry name" value="Enolase-like, N-terminal domain"/>
    <property type="match status" value="1"/>
</dbReference>
<dbReference type="InterPro" id="IPR013342">
    <property type="entry name" value="Mandelate_racemase_C"/>
</dbReference>
<keyword evidence="1" id="KW-0479">Metal-binding</keyword>
<organism evidence="3 4">
    <name type="scientific">Pseudochryseolinea flava</name>
    <dbReference type="NCBI Taxonomy" id="2059302"/>
    <lineage>
        <taxon>Bacteria</taxon>
        <taxon>Pseudomonadati</taxon>
        <taxon>Bacteroidota</taxon>
        <taxon>Cytophagia</taxon>
        <taxon>Cytophagales</taxon>
        <taxon>Fulvivirgaceae</taxon>
        <taxon>Pseudochryseolinea</taxon>
    </lineage>
</organism>
<dbReference type="SFLD" id="SFLDS00001">
    <property type="entry name" value="Enolase"/>
    <property type="match status" value="1"/>
</dbReference>
<dbReference type="InterPro" id="IPR036849">
    <property type="entry name" value="Enolase-like_C_sf"/>
</dbReference>
<reference evidence="3 4" key="1">
    <citation type="submission" date="2018-06" db="EMBL/GenBank/DDBJ databases">
        <title>Chryseolinea flavus sp. nov., a member of the phylum Bacteroidetes isolated from soil.</title>
        <authorList>
            <person name="Li Y."/>
            <person name="Wang J."/>
        </authorList>
    </citation>
    <scope>NUCLEOTIDE SEQUENCE [LARGE SCALE GENOMIC DNA]</scope>
    <source>
        <strain evidence="3 4">SDU1-6</strain>
    </source>
</reference>
<evidence type="ECO:0000256" key="1">
    <source>
        <dbReference type="ARBA" id="ARBA00022723"/>
    </source>
</evidence>
<evidence type="ECO:0000313" key="4">
    <source>
        <dbReference type="Proteomes" id="UP000251889"/>
    </source>
</evidence>
<dbReference type="PROSITE" id="PS00909">
    <property type="entry name" value="MR_MLE_2"/>
    <property type="match status" value="1"/>
</dbReference>
<dbReference type="SUPFAM" id="SSF51604">
    <property type="entry name" value="Enolase C-terminal domain-like"/>
    <property type="match status" value="1"/>
</dbReference>
<proteinExistence type="predicted"/>
<dbReference type="InterPro" id="IPR029017">
    <property type="entry name" value="Enolase-like_N"/>
</dbReference>
<dbReference type="SMART" id="SM00922">
    <property type="entry name" value="MR_MLE"/>
    <property type="match status" value="1"/>
</dbReference>
<dbReference type="OrthoDB" id="9766759at2"/>
<dbReference type="SFLD" id="SFLDF00009">
    <property type="entry name" value="o-succinylbenzoate_synthase"/>
    <property type="match status" value="1"/>
</dbReference>
<dbReference type="InterPro" id="IPR029065">
    <property type="entry name" value="Enolase_C-like"/>
</dbReference>
<dbReference type="GO" id="GO:0046872">
    <property type="term" value="F:metal ion binding"/>
    <property type="evidence" value="ECO:0007669"/>
    <property type="project" value="UniProtKB-KW"/>
</dbReference>
<accession>A0A364XXL7</accession>
<gene>
    <name evidence="3" type="ORF">DQQ10_20015</name>
</gene>
<dbReference type="CDD" id="cd03320">
    <property type="entry name" value="OSBS"/>
    <property type="match status" value="1"/>
</dbReference>
<dbReference type="Pfam" id="PF13378">
    <property type="entry name" value="MR_MLE_C"/>
    <property type="match status" value="1"/>
</dbReference>
<dbReference type="InterPro" id="IPR018110">
    <property type="entry name" value="Mandel_Rmase/mucon_lact_enz_CS"/>
</dbReference>
<feature type="domain" description="Mandelate racemase/muconate lactonizing enzyme C-terminal" evidence="2">
    <location>
        <begin position="139"/>
        <end position="236"/>
    </location>
</feature>
<dbReference type="Gene3D" id="3.20.20.120">
    <property type="entry name" value="Enolase-like C-terminal domain"/>
    <property type="match status" value="1"/>
</dbReference>
<dbReference type="AlphaFoldDB" id="A0A364XXL7"/>
<keyword evidence="4" id="KW-1185">Reference proteome</keyword>
<sequence length="352" mass="39171">MALQTSLDKRVFHFNFNARTSRGAMQEKVSWFVKLWDDAADHVIGIGECGPLQGLSVDDRPDLDSILRNTLLQFEGRAFEQTTLDDVMSLLPEEFPSIRFAIETAWLDLVNGGQRTIFNNDFHRGTPIAINGLIWMGDLDFTISQIDKKVQQGFSCIKLKVGGLDFDKECGVLAYIRKQYANHKITLRLDANGAFTVDDALLKLKALSKFDIHSIEQPIKPGLPEMEVLCRTSPIAIALDEELIGVKSSARISLLHRLKPQYIILKPSLHGGLSGSAEWISIAEHLGIGWWITSALESNIGLNAICQFTANYVTNIPQGLGTGAIYENNIASPLEVVNGQIRYNADKLWDNF</sequence>
<dbReference type="SUPFAM" id="SSF54826">
    <property type="entry name" value="Enolase N-terminal domain-like"/>
    <property type="match status" value="1"/>
</dbReference>
<protein>
    <submittedName>
        <fullName evidence="3">O-succinylbenzoate synthase</fullName>
    </submittedName>
</protein>
<dbReference type="PANTHER" id="PTHR48073:SF2">
    <property type="entry name" value="O-SUCCINYLBENZOATE SYNTHASE"/>
    <property type="match status" value="1"/>
</dbReference>
<dbReference type="Proteomes" id="UP000251889">
    <property type="component" value="Unassembled WGS sequence"/>
</dbReference>
<evidence type="ECO:0000259" key="2">
    <source>
        <dbReference type="SMART" id="SM00922"/>
    </source>
</evidence>
<dbReference type="GO" id="GO:0016854">
    <property type="term" value="F:racemase and epimerase activity"/>
    <property type="evidence" value="ECO:0007669"/>
    <property type="project" value="UniProtKB-ARBA"/>
</dbReference>
<dbReference type="GO" id="GO:0009063">
    <property type="term" value="P:amino acid catabolic process"/>
    <property type="evidence" value="ECO:0007669"/>
    <property type="project" value="InterPro"/>
</dbReference>
<dbReference type="PANTHER" id="PTHR48073">
    <property type="entry name" value="O-SUCCINYLBENZOATE SYNTHASE-RELATED"/>
    <property type="match status" value="1"/>
</dbReference>
<dbReference type="RefSeq" id="WP_112748702.1">
    <property type="nucleotide sequence ID" value="NZ_QMFY01000012.1"/>
</dbReference>
<comment type="caution">
    <text evidence="3">The sequence shown here is derived from an EMBL/GenBank/DDBJ whole genome shotgun (WGS) entry which is preliminary data.</text>
</comment>
<dbReference type="SFLD" id="SFLDG00180">
    <property type="entry name" value="muconate_cycloisomerase"/>
    <property type="match status" value="1"/>
</dbReference>
<evidence type="ECO:0000313" key="3">
    <source>
        <dbReference type="EMBL" id="RAV99188.1"/>
    </source>
</evidence>
<name>A0A364XXL7_9BACT</name>